<dbReference type="SUPFAM" id="SSF53254">
    <property type="entry name" value="Phosphoglycerate mutase-like"/>
    <property type="match status" value="1"/>
</dbReference>
<evidence type="ECO:0008006" key="3">
    <source>
        <dbReference type="Google" id="ProtNLM"/>
    </source>
</evidence>
<dbReference type="InterPro" id="IPR029033">
    <property type="entry name" value="His_PPase_superfam"/>
</dbReference>
<accession>A0A8J3GB99</accession>
<protein>
    <recommendedName>
        <fullName evidence="3">Phosphohistidine phosphatase</fullName>
    </recommendedName>
</protein>
<organism evidence="1 2">
    <name type="scientific">Persicitalea jodogahamensis</name>
    <dbReference type="NCBI Taxonomy" id="402147"/>
    <lineage>
        <taxon>Bacteria</taxon>
        <taxon>Pseudomonadati</taxon>
        <taxon>Bacteroidota</taxon>
        <taxon>Cytophagia</taxon>
        <taxon>Cytophagales</taxon>
        <taxon>Spirosomataceae</taxon>
        <taxon>Persicitalea</taxon>
    </lineage>
</organism>
<comment type="caution">
    <text evidence="1">The sequence shown here is derived from an EMBL/GenBank/DDBJ whole genome shotgun (WGS) entry which is preliminary data.</text>
</comment>
<keyword evidence="2" id="KW-1185">Reference proteome</keyword>
<name>A0A8J3GB99_9BACT</name>
<sequence length="151" mass="16363">MFKDFDRELTSRGIMDSARMGHYLKTQAPGIESIKASAAARTYQTAKVIAEQLKFEVDDIETVDKLYSGGPQAYLATINATPDSVQTLLLCGHNPDISYFAEYLTSTDIGSMGKCSLAVITFESQSWAEISGKTGSLAKLVTPDDLKQSPA</sequence>
<dbReference type="CDD" id="cd07040">
    <property type="entry name" value="HP"/>
    <property type="match status" value="1"/>
</dbReference>
<dbReference type="Pfam" id="PF00300">
    <property type="entry name" value="His_Phos_1"/>
    <property type="match status" value="1"/>
</dbReference>
<reference evidence="1 2" key="1">
    <citation type="journal article" date="2014" name="Int. J. Syst. Evol. Microbiol.">
        <title>Complete genome sequence of Corynebacterium casei LMG S-19264T (=DSM 44701T), isolated from a smear-ripened cheese.</title>
        <authorList>
            <consortium name="US DOE Joint Genome Institute (JGI-PGF)"/>
            <person name="Walter F."/>
            <person name="Albersmeier A."/>
            <person name="Kalinowski J."/>
            <person name="Ruckert C."/>
        </authorList>
    </citation>
    <scope>NUCLEOTIDE SEQUENCE [LARGE SCALE GENOMIC DNA]</scope>
    <source>
        <strain evidence="1 2">KCTC 12866</strain>
    </source>
</reference>
<dbReference type="InterPro" id="IPR013078">
    <property type="entry name" value="His_Pase_superF_clade-1"/>
</dbReference>
<dbReference type="Gene3D" id="3.40.50.1240">
    <property type="entry name" value="Phosphoglycerate mutase-like"/>
    <property type="match status" value="1"/>
</dbReference>
<evidence type="ECO:0000313" key="1">
    <source>
        <dbReference type="EMBL" id="GHB76055.1"/>
    </source>
</evidence>
<gene>
    <name evidence="1" type="ORF">GCM10007390_32410</name>
</gene>
<dbReference type="Proteomes" id="UP000598271">
    <property type="component" value="Unassembled WGS sequence"/>
</dbReference>
<proteinExistence type="predicted"/>
<dbReference type="AlphaFoldDB" id="A0A8J3GB99"/>
<evidence type="ECO:0000313" key="2">
    <source>
        <dbReference type="Proteomes" id="UP000598271"/>
    </source>
</evidence>
<dbReference type="EMBL" id="BMXF01000003">
    <property type="protein sequence ID" value="GHB76055.1"/>
    <property type="molecule type" value="Genomic_DNA"/>
</dbReference>